<evidence type="ECO:0000256" key="1">
    <source>
        <dbReference type="ARBA" id="ARBA00022500"/>
    </source>
</evidence>
<sequence length="162" mass="16638">MIEYPSPTADDLLVIAEQVWTSYLDPEGVNPLIQMPPGETPKEVSAAVSVTGAWRGHVVISFSAAASRHAAAGLLGIGYDDVSTADITDAVGELVNIIGGNVKSLLPEPSALSLPHVQTGGSGHWPNVKEVCSLFGLWHNEPLTVSVLEGTSSAAEAGGVGA</sequence>
<dbReference type="GO" id="GO:0006935">
    <property type="term" value="P:chemotaxis"/>
    <property type="evidence" value="ECO:0007669"/>
    <property type="project" value="UniProtKB-KW"/>
</dbReference>
<gene>
    <name evidence="3" type="ORF">Val02_55770</name>
</gene>
<evidence type="ECO:0000313" key="4">
    <source>
        <dbReference type="Proteomes" id="UP000619260"/>
    </source>
</evidence>
<dbReference type="Proteomes" id="UP000619260">
    <property type="component" value="Unassembled WGS sequence"/>
</dbReference>
<dbReference type="EMBL" id="BOPF01000022">
    <property type="protein sequence ID" value="GIJ48691.1"/>
    <property type="molecule type" value="Genomic_DNA"/>
</dbReference>
<keyword evidence="4" id="KW-1185">Reference proteome</keyword>
<dbReference type="AlphaFoldDB" id="A0A8J3YNY0"/>
<protein>
    <recommendedName>
        <fullName evidence="2">Chemotaxis phosphatase CheX-like domain-containing protein</fullName>
    </recommendedName>
</protein>
<dbReference type="RefSeq" id="WP_203902175.1">
    <property type="nucleotide sequence ID" value="NZ_BOPF01000022.1"/>
</dbReference>
<name>A0A8J3YNY0_9ACTN</name>
<feature type="domain" description="Chemotaxis phosphatase CheX-like" evidence="2">
    <location>
        <begin position="44"/>
        <end position="124"/>
    </location>
</feature>
<accession>A0A8J3YNY0</accession>
<dbReference type="InterPro" id="IPR028051">
    <property type="entry name" value="CheX-like_dom"/>
</dbReference>
<proteinExistence type="predicted"/>
<organism evidence="3 4">
    <name type="scientific">Virgisporangium aliadipatigenens</name>
    <dbReference type="NCBI Taxonomy" id="741659"/>
    <lineage>
        <taxon>Bacteria</taxon>
        <taxon>Bacillati</taxon>
        <taxon>Actinomycetota</taxon>
        <taxon>Actinomycetes</taxon>
        <taxon>Micromonosporales</taxon>
        <taxon>Micromonosporaceae</taxon>
        <taxon>Virgisporangium</taxon>
    </lineage>
</organism>
<dbReference type="SUPFAM" id="SSF103039">
    <property type="entry name" value="CheC-like"/>
    <property type="match status" value="1"/>
</dbReference>
<evidence type="ECO:0000313" key="3">
    <source>
        <dbReference type="EMBL" id="GIJ48691.1"/>
    </source>
</evidence>
<keyword evidence="1" id="KW-0145">Chemotaxis</keyword>
<dbReference type="Pfam" id="PF13690">
    <property type="entry name" value="CheX"/>
    <property type="match status" value="1"/>
</dbReference>
<dbReference type="InterPro" id="IPR028976">
    <property type="entry name" value="CheC-like_sf"/>
</dbReference>
<reference evidence="3" key="1">
    <citation type="submission" date="2021-01" db="EMBL/GenBank/DDBJ databases">
        <title>Whole genome shotgun sequence of Virgisporangium aliadipatigenens NBRC 105644.</title>
        <authorList>
            <person name="Komaki H."/>
            <person name="Tamura T."/>
        </authorList>
    </citation>
    <scope>NUCLEOTIDE SEQUENCE</scope>
    <source>
        <strain evidence="3">NBRC 105644</strain>
    </source>
</reference>
<comment type="caution">
    <text evidence="3">The sequence shown here is derived from an EMBL/GenBank/DDBJ whole genome shotgun (WGS) entry which is preliminary data.</text>
</comment>
<dbReference type="Gene3D" id="3.40.1550.10">
    <property type="entry name" value="CheC-like"/>
    <property type="match status" value="1"/>
</dbReference>
<evidence type="ECO:0000259" key="2">
    <source>
        <dbReference type="Pfam" id="PF13690"/>
    </source>
</evidence>